<dbReference type="PROSITE" id="PS50943">
    <property type="entry name" value="HTH_CROC1"/>
    <property type="match status" value="1"/>
</dbReference>
<dbReference type="GO" id="GO:0003677">
    <property type="term" value="F:DNA binding"/>
    <property type="evidence" value="ECO:0007669"/>
    <property type="project" value="UniProtKB-KW"/>
</dbReference>
<dbReference type="InterPro" id="IPR010982">
    <property type="entry name" value="Lambda_DNA-bd_dom_sf"/>
</dbReference>
<keyword evidence="4" id="KW-1185">Reference proteome</keyword>
<dbReference type="EMBL" id="FOHK01000014">
    <property type="protein sequence ID" value="SET78503.1"/>
    <property type="molecule type" value="Genomic_DNA"/>
</dbReference>
<dbReference type="Gene3D" id="1.10.260.40">
    <property type="entry name" value="lambda repressor-like DNA-binding domains"/>
    <property type="match status" value="1"/>
</dbReference>
<protein>
    <submittedName>
        <fullName evidence="3">DNA-binding transcriptional regulator, XRE-family HTH domain</fullName>
    </submittedName>
</protein>
<evidence type="ECO:0000313" key="3">
    <source>
        <dbReference type="EMBL" id="SET78503.1"/>
    </source>
</evidence>
<dbReference type="SMART" id="SM00530">
    <property type="entry name" value="HTH_XRE"/>
    <property type="match status" value="1"/>
</dbReference>
<dbReference type="PANTHER" id="PTHR46797">
    <property type="entry name" value="HTH-TYPE TRANSCRIPTIONAL REGULATOR"/>
    <property type="match status" value="1"/>
</dbReference>
<dbReference type="PANTHER" id="PTHR46797:SF1">
    <property type="entry name" value="METHYLPHOSPHONATE SYNTHASE"/>
    <property type="match status" value="1"/>
</dbReference>
<name>A0A1I0H6V4_THASX</name>
<sequence length="73" mass="8277">MSEKEDQINALISKNLARIRAEKGLSLQKVADFIEVSNQQISLFEKNKNRISAAQLRVIANSLNVNIEEFFKA</sequence>
<dbReference type="GO" id="GO:0003700">
    <property type="term" value="F:DNA-binding transcription factor activity"/>
    <property type="evidence" value="ECO:0007669"/>
    <property type="project" value="TreeGrafter"/>
</dbReference>
<proteinExistence type="predicted"/>
<accession>A0A1I0H6V4</accession>
<organism evidence="3 4">
    <name type="scientific">Thalassotalea agarivorans</name>
    <name type="common">Thalassomonas agarivorans</name>
    <dbReference type="NCBI Taxonomy" id="349064"/>
    <lineage>
        <taxon>Bacteria</taxon>
        <taxon>Pseudomonadati</taxon>
        <taxon>Pseudomonadota</taxon>
        <taxon>Gammaproteobacteria</taxon>
        <taxon>Alteromonadales</taxon>
        <taxon>Colwelliaceae</taxon>
        <taxon>Thalassotalea</taxon>
    </lineage>
</organism>
<dbReference type="Pfam" id="PF01381">
    <property type="entry name" value="HTH_3"/>
    <property type="match status" value="1"/>
</dbReference>
<dbReference type="InterPro" id="IPR001387">
    <property type="entry name" value="Cro/C1-type_HTH"/>
</dbReference>
<dbReference type="STRING" id="349064.SAMN05660429_02682"/>
<dbReference type="AlphaFoldDB" id="A0A1I0H6V4"/>
<dbReference type="RefSeq" id="WP_093331506.1">
    <property type="nucleotide sequence ID" value="NZ_AP027363.1"/>
</dbReference>
<reference evidence="3 4" key="1">
    <citation type="submission" date="2016-10" db="EMBL/GenBank/DDBJ databases">
        <authorList>
            <person name="de Groot N.N."/>
        </authorList>
    </citation>
    <scope>NUCLEOTIDE SEQUENCE [LARGE SCALE GENOMIC DNA]</scope>
    <source>
        <strain evidence="3 4">DSM 19706</strain>
    </source>
</reference>
<dbReference type="CDD" id="cd00093">
    <property type="entry name" value="HTH_XRE"/>
    <property type="match status" value="1"/>
</dbReference>
<dbReference type="GO" id="GO:0005829">
    <property type="term" value="C:cytosol"/>
    <property type="evidence" value="ECO:0007669"/>
    <property type="project" value="TreeGrafter"/>
</dbReference>
<dbReference type="InterPro" id="IPR050807">
    <property type="entry name" value="TransReg_Diox_bact_type"/>
</dbReference>
<keyword evidence="1 3" id="KW-0238">DNA-binding</keyword>
<evidence type="ECO:0000256" key="1">
    <source>
        <dbReference type="ARBA" id="ARBA00023125"/>
    </source>
</evidence>
<dbReference type="OrthoDB" id="5683219at2"/>
<dbReference type="SUPFAM" id="SSF47413">
    <property type="entry name" value="lambda repressor-like DNA-binding domains"/>
    <property type="match status" value="1"/>
</dbReference>
<evidence type="ECO:0000313" key="4">
    <source>
        <dbReference type="Proteomes" id="UP000199308"/>
    </source>
</evidence>
<gene>
    <name evidence="3" type="ORF">SAMN05660429_02682</name>
</gene>
<evidence type="ECO:0000259" key="2">
    <source>
        <dbReference type="PROSITE" id="PS50943"/>
    </source>
</evidence>
<feature type="domain" description="HTH cro/C1-type" evidence="2">
    <location>
        <begin position="16"/>
        <end position="70"/>
    </location>
</feature>
<dbReference type="Proteomes" id="UP000199308">
    <property type="component" value="Unassembled WGS sequence"/>
</dbReference>